<dbReference type="Proteomes" id="UP000176191">
    <property type="component" value="Unassembled WGS sequence"/>
</dbReference>
<gene>
    <name evidence="1" type="ORF">A2228_02365</name>
</gene>
<dbReference type="InterPro" id="IPR007710">
    <property type="entry name" value="Nucleoside_deoxyribTrfase"/>
</dbReference>
<dbReference type="SUPFAM" id="SSF52309">
    <property type="entry name" value="N-(deoxy)ribosyltransferase-like"/>
    <property type="match status" value="1"/>
</dbReference>
<dbReference type="Pfam" id="PF05014">
    <property type="entry name" value="Nuc_deoxyrib_tr"/>
    <property type="match status" value="1"/>
</dbReference>
<sequence length="191" mass="22360">MKVTFIASHSQAEELKDFYKRIHAVLEDRGYTIYTGTLFDKKRADSYLVDQKKREEWYKDSITKIRESDIVVAETSYPSTANVGHELTYALDLGKPVVALYKSGRDPFFLRGRVDEKLTILPYTTFDLEQVLNNAFDYALSAQDVRFNFFISPQIGSYLDWISRKKKLPRAVYLRRLIEDDMKLNKDYEEA</sequence>
<name>A0A1F5F794_9BACT</name>
<accession>A0A1F5F794</accession>
<organism evidence="1 2">
    <name type="scientific">Candidatus Collierbacteria bacterium RIFOXYA2_FULL_46_10</name>
    <dbReference type="NCBI Taxonomy" id="1817726"/>
    <lineage>
        <taxon>Bacteria</taxon>
        <taxon>Candidatus Collieribacteriota</taxon>
    </lineage>
</organism>
<evidence type="ECO:0000313" key="1">
    <source>
        <dbReference type="EMBL" id="OGD75234.1"/>
    </source>
</evidence>
<protein>
    <recommendedName>
        <fullName evidence="3">Nucleoside 2-deoxyribosyltransferase</fullName>
    </recommendedName>
</protein>
<evidence type="ECO:0000313" key="2">
    <source>
        <dbReference type="Proteomes" id="UP000176191"/>
    </source>
</evidence>
<dbReference type="EMBL" id="MFAK01000012">
    <property type="protein sequence ID" value="OGD75234.1"/>
    <property type="molecule type" value="Genomic_DNA"/>
</dbReference>
<comment type="caution">
    <text evidence="1">The sequence shown here is derived from an EMBL/GenBank/DDBJ whole genome shotgun (WGS) entry which is preliminary data.</text>
</comment>
<evidence type="ECO:0008006" key="3">
    <source>
        <dbReference type="Google" id="ProtNLM"/>
    </source>
</evidence>
<reference evidence="1 2" key="1">
    <citation type="journal article" date="2016" name="Nat. Commun.">
        <title>Thousands of microbial genomes shed light on interconnected biogeochemical processes in an aquifer system.</title>
        <authorList>
            <person name="Anantharaman K."/>
            <person name="Brown C.T."/>
            <person name="Hug L.A."/>
            <person name="Sharon I."/>
            <person name="Castelle C.J."/>
            <person name="Probst A.J."/>
            <person name="Thomas B.C."/>
            <person name="Singh A."/>
            <person name="Wilkins M.J."/>
            <person name="Karaoz U."/>
            <person name="Brodie E.L."/>
            <person name="Williams K.H."/>
            <person name="Hubbard S.S."/>
            <person name="Banfield J.F."/>
        </authorList>
    </citation>
    <scope>NUCLEOTIDE SEQUENCE [LARGE SCALE GENOMIC DNA]</scope>
</reference>
<proteinExistence type="predicted"/>
<dbReference type="AlphaFoldDB" id="A0A1F5F794"/>
<dbReference type="Gene3D" id="3.40.50.450">
    <property type="match status" value="1"/>
</dbReference>